<feature type="transmembrane region" description="Helical" evidence="1">
    <location>
        <begin position="192"/>
        <end position="216"/>
    </location>
</feature>
<feature type="transmembrane region" description="Helical" evidence="1">
    <location>
        <begin position="52"/>
        <end position="71"/>
    </location>
</feature>
<keyword evidence="3" id="KW-1185">Reference proteome</keyword>
<evidence type="ECO:0000313" key="3">
    <source>
        <dbReference type="Proteomes" id="UP001596298"/>
    </source>
</evidence>
<accession>A0ABW2AME2</accession>
<keyword evidence="1" id="KW-0472">Membrane</keyword>
<keyword evidence="1" id="KW-1133">Transmembrane helix</keyword>
<gene>
    <name evidence="2" type="ORF">ACFQDH_22665</name>
</gene>
<evidence type="ECO:0008006" key="4">
    <source>
        <dbReference type="Google" id="ProtNLM"/>
    </source>
</evidence>
<comment type="caution">
    <text evidence="2">The sequence shown here is derived from an EMBL/GenBank/DDBJ whole genome shotgun (WGS) entry which is preliminary data.</text>
</comment>
<sequence length="217" mass="23230">MPFNLPARGNSAAGPSRTFRQPAMLVPGIVLTVACVAFIVLIPFGSKHLINLLWPLAGLLVVWVIFLRPCVTMTQAGVVLRNIVRDVRCGWPSIDLVEQRWNLKVYDARGKGAGSWAITAQRPRRAGRRGSGMGSLFGGGIGSRRIEPEDAIEIMEARPGSAAGVAEQIRAGQADYASAVQRDPSVQAKEEFVIVPAWPAIGALVLAIIFVVLAVIA</sequence>
<proteinExistence type="predicted"/>
<reference evidence="3" key="1">
    <citation type="journal article" date="2019" name="Int. J. Syst. Evol. Microbiol.">
        <title>The Global Catalogue of Microorganisms (GCM) 10K type strain sequencing project: providing services to taxonomists for standard genome sequencing and annotation.</title>
        <authorList>
            <consortium name="The Broad Institute Genomics Platform"/>
            <consortium name="The Broad Institute Genome Sequencing Center for Infectious Disease"/>
            <person name="Wu L."/>
            <person name="Ma J."/>
        </authorList>
    </citation>
    <scope>NUCLEOTIDE SEQUENCE [LARGE SCALE GENOMIC DNA]</scope>
    <source>
        <strain evidence="3">CCUG 58127</strain>
    </source>
</reference>
<protein>
    <recommendedName>
        <fullName evidence="4">PH domain-containing protein</fullName>
    </recommendedName>
</protein>
<dbReference type="RefSeq" id="WP_382404622.1">
    <property type="nucleotide sequence ID" value="NZ_JBHSWH010000001.1"/>
</dbReference>
<organism evidence="2 3">
    <name type="scientific">Flexivirga alba</name>
    <dbReference type="NCBI Taxonomy" id="702742"/>
    <lineage>
        <taxon>Bacteria</taxon>
        <taxon>Bacillati</taxon>
        <taxon>Actinomycetota</taxon>
        <taxon>Actinomycetes</taxon>
        <taxon>Micrococcales</taxon>
        <taxon>Dermacoccaceae</taxon>
        <taxon>Flexivirga</taxon>
    </lineage>
</organism>
<keyword evidence="1" id="KW-0812">Transmembrane</keyword>
<dbReference type="Proteomes" id="UP001596298">
    <property type="component" value="Unassembled WGS sequence"/>
</dbReference>
<dbReference type="EMBL" id="JBHSWH010000001">
    <property type="protein sequence ID" value="MFC6707960.1"/>
    <property type="molecule type" value="Genomic_DNA"/>
</dbReference>
<evidence type="ECO:0000313" key="2">
    <source>
        <dbReference type="EMBL" id="MFC6707960.1"/>
    </source>
</evidence>
<feature type="transmembrane region" description="Helical" evidence="1">
    <location>
        <begin position="25"/>
        <end position="46"/>
    </location>
</feature>
<evidence type="ECO:0000256" key="1">
    <source>
        <dbReference type="SAM" id="Phobius"/>
    </source>
</evidence>
<name>A0ABW2AME2_9MICO</name>